<keyword evidence="2" id="KW-1003">Cell membrane</keyword>
<evidence type="ECO:0000313" key="9">
    <source>
        <dbReference type="EMBL" id="QSE98531.1"/>
    </source>
</evidence>
<evidence type="ECO:0000313" key="10">
    <source>
        <dbReference type="Proteomes" id="UP000662783"/>
    </source>
</evidence>
<protein>
    <submittedName>
        <fullName evidence="9">ABC transporter permease</fullName>
    </submittedName>
</protein>
<feature type="transmembrane region" description="Helical" evidence="6">
    <location>
        <begin position="777"/>
        <end position="798"/>
    </location>
</feature>
<feature type="transmembrane region" description="Helical" evidence="6">
    <location>
        <begin position="347"/>
        <end position="373"/>
    </location>
</feature>
<feature type="transmembrane region" description="Helical" evidence="6">
    <location>
        <begin position="301"/>
        <end position="323"/>
    </location>
</feature>
<evidence type="ECO:0000259" key="8">
    <source>
        <dbReference type="Pfam" id="PF12704"/>
    </source>
</evidence>
<feature type="domain" description="ABC3 transporter permease C-terminal" evidence="7">
    <location>
        <begin position="306"/>
        <end position="421"/>
    </location>
</feature>
<dbReference type="InterPro" id="IPR050250">
    <property type="entry name" value="Macrolide_Exporter_MacB"/>
</dbReference>
<comment type="subcellular location">
    <subcellularLocation>
        <location evidence="1">Cell membrane</location>
        <topology evidence="1">Multi-pass membrane protein</topology>
    </subcellularLocation>
</comment>
<dbReference type="GO" id="GO:0022857">
    <property type="term" value="F:transmembrane transporter activity"/>
    <property type="evidence" value="ECO:0007669"/>
    <property type="project" value="TreeGrafter"/>
</dbReference>
<gene>
    <name evidence="9" type="ORF">JR347_05480</name>
</gene>
<evidence type="ECO:0000256" key="1">
    <source>
        <dbReference type="ARBA" id="ARBA00004651"/>
    </source>
</evidence>
<evidence type="ECO:0000256" key="2">
    <source>
        <dbReference type="ARBA" id="ARBA00022475"/>
    </source>
</evidence>
<feature type="domain" description="MacB-like periplasmic core" evidence="8">
    <location>
        <begin position="20"/>
        <end position="240"/>
    </location>
</feature>
<dbReference type="Pfam" id="PF02687">
    <property type="entry name" value="FtsX"/>
    <property type="match status" value="2"/>
</dbReference>
<dbReference type="InterPro" id="IPR025857">
    <property type="entry name" value="MacB_PCD"/>
</dbReference>
<feature type="transmembrane region" description="Helical" evidence="6">
    <location>
        <begin position="746"/>
        <end position="765"/>
    </location>
</feature>
<feature type="transmembrane region" description="Helical" evidence="6">
    <location>
        <begin position="438"/>
        <end position="461"/>
    </location>
</feature>
<dbReference type="Proteomes" id="UP000662783">
    <property type="component" value="Chromosome"/>
</dbReference>
<dbReference type="EMBL" id="CP070608">
    <property type="protein sequence ID" value="QSE98531.1"/>
    <property type="molecule type" value="Genomic_DNA"/>
</dbReference>
<sequence>MLKNYFKIAIRSLLKNRIYSIINVLGLSIGIASSLLILLHVEDELSYDEFHSKGDRIYKVGLERLYPDHVTNYAIVPHSFSEVMVRDFPEVENAVRMFGNPANNPVVVSYVDEKNEEKRFEETAFMAADSTFFEVFDIKLISGDPKNALANAQDMVITQEMATKYFGNEDPINKTLTTDFGQFNVKGVCENFTENSHFEFGFLAALKTFPFLQNDNFVSFTTHLYVLLNENADPAALESKFPEMVETYAAPQIEANLSTTYGEYVAAGNGYNYSLIPMEDIHLNPVKYQAEFKAGGDINDVYIFISIAVLITLIACINFMNLATARSTERAKEVGIRKTLGSPKKQLVAQFLTESIVLSIISSAIALGVVYLTLPYFNNVIVKSLSIASEGSLLIPVTVAYALIVGLLAGSYPAFVLSGFNPVSVMKGKMQTNKSMSWLRNGLVVFQFAISIILICGTLIVRDQINFMAQKDLGYNKEHLIVVDRIGTLNEQLDVFIKEVQALPEVEMAGGSGVIPVNQYFGIQFMPQGASEPITTNSMTADDDYIKTMGFEIVEGRGFSKDFNDSLSLIINQRTVDLLGVENPIGLKLRNTVAAAAGGNPVEIEYEVVGVVKDFHYMSLRDEISPFVILSTESQAFGGAGFLTARIKGENMQDALASIENKWKMFSPEDPFKYKFLDDELDKQYKSEANSGKIFGLFAALGIIIACVGLFGLAAYMAGLRTKEIGVRKTLGASVSGVVLLLSKDFTKLILIALLIAVPVSYYFMNEWLSNFAYKTGISALTFIISGGLALIIAWLTVGYQTLKAALVNPVKSLRSE</sequence>
<keyword evidence="4 6" id="KW-1133">Transmembrane helix</keyword>
<dbReference type="GO" id="GO:0005886">
    <property type="term" value="C:plasma membrane"/>
    <property type="evidence" value="ECO:0007669"/>
    <property type="project" value="UniProtKB-SubCell"/>
</dbReference>
<dbReference type="RefSeq" id="WP_205723045.1">
    <property type="nucleotide sequence ID" value="NZ_CP070608.1"/>
</dbReference>
<keyword evidence="3 6" id="KW-0812">Transmembrane</keyword>
<keyword evidence="10" id="KW-1185">Reference proteome</keyword>
<feature type="transmembrane region" description="Helical" evidence="6">
    <location>
        <begin position="21"/>
        <end position="41"/>
    </location>
</feature>
<organism evidence="9 10">
    <name type="scientific">Fulvivirga lutea</name>
    <dbReference type="NCBI Taxonomy" id="2810512"/>
    <lineage>
        <taxon>Bacteria</taxon>
        <taxon>Pseudomonadati</taxon>
        <taxon>Bacteroidota</taxon>
        <taxon>Cytophagia</taxon>
        <taxon>Cytophagales</taxon>
        <taxon>Fulvivirgaceae</taxon>
        <taxon>Fulvivirga</taxon>
    </lineage>
</organism>
<evidence type="ECO:0000256" key="4">
    <source>
        <dbReference type="ARBA" id="ARBA00022989"/>
    </source>
</evidence>
<accession>A0A975A264</accession>
<dbReference type="Pfam" id="PF12704">
    <property type="entry name" value="MacB_PCD"/>
    <property type="match status" value="1"/>
</dbReference>
<dbReference type="PANTHER" id="PTHR30572:SF18">
    <property type="entry name" value="ABC-TYPE MACROLIDE FAMILY EXPORT SYSTEM PERMEASE COMPONENT 2"/>
    <property type="match status" value="1"/>
</dbReference>
<proteinExistence type="predicted"/>
<dbReference type="KEGG" id="fuv:JR347_05480"/>
<dbReference type="InterPro" id="IPR003838">
    <property type="entry name" value="ABC3_permease_C"/>
</dbReference>
<dbReference type="AlphaFoldDB" id="A0A975A264"/>
<evidence type="ECO:0000259" key="7">
    <source>
        <dbReference type="Pfam" id="PF02687"/>
    </source>
</evidence>
<feature type="transmembrane region" description="Helical" evidence="6">
    <location>
        <begin position="393"/>
        <end position="417"/>
    </location>
</feature>
<feature type="transmembrane region" description="Helical" evidence="6">
    <location>
        <begin position="694"/>
        <end position="719"/>
    </location>
</feature>
<name>A0A975A264_9BACT</name>
<evidence type="ECO:0000256" key="6">
    <source>
        <dbReference type="SAM" id="Phobius"/>
    </source>
</evidence>
<reference evidence="9" key="1">
    <citation type="submission" date="2021-02" db="EMBL/GenBank/DDBJ databases">
        <title>Fulvivirga sp. S481 isolated from sea water.</title>
        <authorList>
            <person name="Bae S.S."/>
            <person name="Baek K."/>
        </authorList>
    </citation>
    <scope>NUCLEOTIDE SEQUENCE</scope>
    <source>
        <strain evidence="9">S481</strain>
    </source>
</reference>
<evidence type="ECO:0000256" key="5">
    <source>
        <dbReference type="ARBA" id="ARBA00023136"/>
    </source>
</evidence>
<keyword evidence="5 6" id="KW-0472">Membrane</keyword>
<dbReference type="PANTHER" id="PTHR30572">
    <property type="entry name" value="MEMBRANE COMPONENT OF TRANSPORTER-RELATED"/>
    <property type="match status" value="1"/>
</dbReference>
<evidence type="ECO:0000256" key="3">
    <source>
        <dbReference type="ARBA" id="ARBA00022692"/>
    </source>
</evidence>
<feature type="domain" description="ABC3 transporter permease C-terminal" evidence="7">
    <location>
        <begin position="697"/>
        <end position="806"/>
    </location>
</feature>